<evidence type="ECO:0000256" key="5">
    <source>
        <dbReference type="SAM" id="MobiDB-lite"/>
    </source>
</evidence>
<dbReference type="SUPFAM" id="SSF55048">
    <property type="entry name" value="Probable ACP-binding domain of malonyl-CoA ACP transacylase"/>
    <property type="match status" value="1"/>
</dbReference>
<accession>A0A146FU13</accession>
<dbReference type="NCBIfam" id="TIGR04532">
    <property type="entry name" value="PT_fungal_PKS"/>
    <property type="match status" value="1"/>
</dbReference>
<feature type="domain" description="Ketosynthase family 3 (KS3)" evidence="7">
    <location>
        <begin position="405"/>
        <end position="835"/>
    </location>
</feature>
<dbReference type="Pfam" id="PF00550">
    <property type="entry name" value="PP-binding"/>
    <property type="match status" value="1"/>
</dbReference>
<dbReference type="Pfam" id="PF22621">
    <property type="entry name" value="CurL-like_PKS_C"/>
    <property type="match status" value="1"/>
</dbReference>
<dbReference type="Pfam" id="PF00109">
    <property type="entry name" value="ketoacyl-synt"/>
    <property type="match status" value="1"/>
</dbReference>
<dbReference type="CDD" id="cd00833">
    <property type="entry name" value="PKS"/>
    <property type="match status" value="1"/>
</dbReference>
<dbReference type="SUPFAM" id="SSF53901">
    <property type="entry name" value="Thiolase-like"/>
    <property type="match status" value="1"/>
</dbReference>
<dbReference type="Gene3D" id="3.40.47.10">
    <property type="match status" value="1"/>
</dbReference>
<keyword evidence="3" id="KW-0808">Transferase</keyword>
<dbReference type="Gene3D" id="3.10.129.110">
    <property type="entry name" value="Polyketide synthase dehydratase"/>
    <property type="match status" value="2"/>
</dbReference>
<dbReference type="InterPro" id="IPR001227">
    <property type="entry name" value="Ac_transferase_dom_sf"/>
</dbReference>
<dbReference type="InterPro" id="IPR009081">
    <property type="entry name" value="PP-bd_ACP"/>
</dbReference>
<dbReference type="Pfam" id="PF02801">
    <property type="entry name" value="Ketoacyl-synt_C"/>
    <property type="match status" value="1"/>
</dbReference>
<feature type="domain" description="Carrier" evidence="6">
    <location>
        <begin position="1670"/>
        <end position="1746"/>
    </location>
</feature>
<dbReference type="InterPro" id="IPR049900">
    <property type="entry name" value="PKS_mFAS_DH"/>
</dbReference>
<evidence type="ECO:0000259" key="7">
    <source>
        <dbReference type="PROSITE" id="PS52004"/>
    </source>
</evidence>
<dbReference type="Gene3D" id="3.40.366.10">
    <property type="entry name" value="Malonyl-Coenzyme A Acyl Carrier Protein, domain 2"/>
    <property type="match status" value="1"/>
</dbReference>
<dbReference type="GO" id="GO:0004312">
    <property type="term" value="F:fatty acid synthase activity"/>
    <property type="evidence" value="ECO:0007669"/>
    <property type="project" value="TreeGrafter"/>
</dbReference>
<dbReference type="GO" id="GO:0004315">
    <property type="term" value="F:3-oxoacyl-[acyl-carrier-protein] synthase activity"/>
    <property type="evidence" value="ECO:0007669"/>
    <property type="project" value="InterPro"/>
</dbReference>
<evidence type="ECO:0000256" key="3">
    <source>
        <dbReference type="ARBA" id="ARBA00022679"/>
    </source>
</evidence>
<evidence type="ECO:0000313" key="9">
    <source>
        <dbReference type="EMBL" id="GAT28582.1"/>
    </source>
</evidence>
<gene>
    <name evidence="9" type="ORF">RIB2604_02602240</name>
</gene>
<dbReference type="SMART" id="SM00827">
    <property type="entry name" value="PKS_AT"/>
    <property type="match status" value="1"/>
</dbReference>
<dbReference type="Gene3D" id="3.30.70.3290">
    <property type="match status" value="1"/>
</dbReference>
<feature type="region of interest" description="C-terminal hotdog fold" evidence="4">
    <location>
        <begin position="1461"/>
        <end position="1607"/>
    </location>
</feature>
<dbReference type="InterPro" id="IPR014043">
    <property type="entry name" value="Acyl_transferase_dom"/>
</dbReference>
<dbReference type="InterPro" id="IPR050091">
    <property type="entry name" value="PKS_NRPS_Biosynth_Enz"/>
</dbReference>
<evidence type="ECO:0000256" key="1">
    <source>
        <dbReference type="ARBA" id="ARBA00022450"/>
    </source>
</evidence>
<proteinExistence type="predicted"/>
<evidence type="ECO:0000259" key="6">
    <source>
        <dbReference type="PROSITE" id="PS50075"/>
    </source>
</evidence>
<evidence type="ECO:0000256" key="4">
    <source>
        <dbReference type="PROSITE-ProRule" id="PRU01363"/>
    </source>
</evidence>
<protein>
    <submittedName>
        <fullName evidence="9">Polyketide synthase</fullName>
    </submittedName>
</protein>
<evidence type="ECO:0000259" key="8">
    <source>
        <dbReference type="PROSITE" id="PS52019"/>
    </source>
</evidence>
<dbReference type="GO" id="GO:0044550">
    <property type="term" value="P:secondary metabolite biosynthetic process"/>
    <property type="evidence" value="ECO:0007669"/>
    <property type="project" value="UniProtKB-ARBA"/>
</dbReference>
<dbReference type="PROSITE" id="PS00606">
    <property type="entry name" value="KS3_1"/>
    <property type="match status" value="1"/>
</dbReference>
<reference evidence="10" key="2">
    <citation type="submission" date="2016-02" db="EMBL/GenBank/DDBJ databases">
        <title>Genome sequencing of Aspergillus luchuensis NBRC 4314.</title>
        <authorList>
            <person name="Yamada O."/>
        </authorList>
    </citation>
    <scope>NUCLEOTIDE SEQUENCE [LARGE SCALE GENOMIC DNA]</scope>
    <source>
        <strain evidence="10">RIB 2604</strain>
    </source>
</reference>
<feature type="region of interest" description="N-terminal hotdog fold" evidence="4">
    <location>
        <begin position="1294"/>
        <end position="1434"/>
    </location>
</feature>
<dbReference type="InterPro" id="IPR036736">
    <property type="entry name" value="ACP-like_sf"/>
</dbReference>
<dbReference type="SUPFAM" id="SSF47336">
    <property type="entry name" value="ACP-like"/>
    <property type="match status" value="1"/>
</dbReference>
<organism evidence="9 10">
    <name type="scientific">Aspergillus kawachii</name>
    <name type="common">White koji mold</name>
    <name type="synonym">Aspergillus awamori var. kawachi</name>
    <dbReference type="NCBI Taxonomy" id="1069201"/>
    <lineage>
        <taxon>Eukaryota</taxon>
        <taxon>Fungi</taxon>
        <taxon>Dikarya</taxon>
        <taxon>Ascomycota</taxon>
        <taxon>Pezizomycotina</taxon>
        <taxon>Eurotiomycetes</taxon>
        <taxon>Eurotiomycetidae</taxon>
        <taxon>Eurotiales</taxon>
        <taxon>Aspergillaceae</taxon>
        <taxon>Aspergillus</taxon>
        <taxon>Aspergillus subgen. Circumdati</taxon>
    </lineage>
</organism>
<dbReference type="InterPro" id="IPR032088">
    <property type="entry name" value="SAT"/>
</dbReference>
<dbReference type="EMBL" id="BCWF01000025">
    <property type="protein sequence ID" value="GAT28582.1"/>
    <property type="molecule type" value="Genomic_DNA"/>
</dbReference>
<dbReference type="PROSITE" id="PS50075">
    <property type="entry name" value="CARRIER"/>
    <property type="match status" value="1"/>
</dbReference>
<feature type="active site" description="Proton donor; for dehydratase activity" evidence="4">
    <location>
        <position position="1518"/>
    </location>
</feature>
<dbReference type="SUPFAM" id="SSF52151">
    <property type="entry name" value="FabD/lysophospholipase-like"/>
    <property type="match status" value="1"/>
</dbReference>
<comment type="caution">
    <text evidence="9">The sequence shown here is derived from an EMBL/GenBank/DDBJ whole genome shotgun (WGS) entry which is preliminary data.</text>
</comment>
<dbReference type="PANTHER" id="PTHR43775:SF37">
    <property type="entry name" value="SI:DKEY-61P9.11"/>
    <property type="match status" value="1"/>
</dbReference>
<evidence type="ECO:0000313" key="10">
    <source>
        <dbReference type="Proteomes" id="UP000075230"/>
    </source>
</evidence>
<dbReference type="Gene3D" id="1.10.1200.10">
    <property type="entry name" value="ACP-like"/>
    <property type="match status" value="1"/>
</dbReference>
<dbReference type="PANTHER" id="PTHR43775">
    <property type="entry name" value="FATTY ACID SYNTHASE"/>
    <property type="match status" value="1"/>
</dbReference>
<dbReference type="InterPro" id="IPR016036">
    <property type="entry name" value="Malonyl_transacylase_ACP-bd"/>
</dbReference>
<feature type="domain" description="PKS/mFAS DH" evidence="8">
    <location>
        <begin position="1294"/>
        <end position="1607"/>
    </location>
</feature>
<feature type="region of interest" description="Disordered" evidence="5">
    <location>
        <begin position="1613"/>
        <end position="1667"/>
    </location>
</feature>
<dbReference type="PROSITE" id="PS52019">
    <property type="entry name" value="PKS_MFAS_DH"/>
    <property type="match status" value="1"/>
</dbReference>
<name>A0A146FU13_ASPKA</name>
<dbReference type="Proteomes" id="UP000075230">
    <property type="component" value="Unassembled WGS sequence"/>
</dbReference>
<dbReference type="InterPro" id="IPR016035">
    <property type="entry name" value="Acyl_Trfase/lysoPLipase"/>
</dbReference>
<dbReference type="Pfam" id="PF00698">
    <property type="entry name" value="Acyl_transf_1"/>
    <property type="match status" value="1"/>
</dbReference>
<evidence type="ECO:0000256" key="2">
    <source>
        <dbReference type="ARBA" id="ARBA00022553"/>
    </source>
</evidence>
<dbReference type="Pfam" id="PF16073">
    <property type="entry name" value="SAT"/>
    <property type="match status" value="1"/>
</dbReference>
<dbReference type="InterPro" id="IPR016039">
    <property type="entry name" value="Thiolase-like"/>
</dbReference>
<keyword evidence="1" id="KW-0596">Phosphopantetheine</keyword>
<reference evidence="9 10" key="1">
    <citation type="journal article" date="2016" name="DNA Res.">
        <title>Genome sequence of Aspergillus luchuensis NBRC 4314.</title>
        <authorList>
            <person name="Yamada O."/>
            <person name="Machida M."/>
            <person name="Hosoyama A."/>
            <person name="Goto M."/>
            <person name="Takahashi T."/>
            <person name="Futagami T."/>
            <person name="Yamagata Y."/>
            <person name="Takeuchi M."/>
            <person name="Kobayashi T."/>
            <person name="Koike H."/>
            <person name="Abe K."/>
            <person name="Asai K."/>
            <person name="Arita M."/>
            <person name="Fujita N."/>
            <person name="Fukuda K."/>
            <person name="Higa K."/>
            <person name="Horikawa H."/>
            <person name="Ishikawa T."/>
            <person name="Jinno K."/>
            <person name="Kato Y."/>
            <person name="Kirimura K."/>
            <person name="Mizutani O."/>
            <person name="Nakasone K."/>
            <person name="Sano M."/>
            <person name="Shiraishi Y."/>
            <person name="Tsukahara M."/>
            <person name="Gomi K."/>
        </authorList>
    </citation>
    <scope>NUCLEOTIDE SEQUENCE [LARGE SCALE GENOMIC DNA]</scope>
    <source>
        <strain evidence="9 10">RIB 2604</strain>
    </source>
</reference>
<dbReference type="InterPro" id="IPR042104">
    <property type="entry name" value="PKS_dehydratase_sf"/>
</dbReference>
<dbReference type="InterPro" id="IPR014031">
    <property type="entry name" value="Ketoacyl_synth_C"/>
</dbReference>
<dbReference type="InterPro" id="IPR030918">
    <property type="entry name" value="PT_fungal_PKS"/>
</dbReference>
<dbReference type="InterPro" id="IPR018201">
    <property type="entry name" value="Ketoacyl_synth_AS"/>
</dbReference>
<dbReference type="VEuPathDB" id="FungiDB:ASPFODRAFT_69798"/>
<dbReference type="SMART" id="SM00825">
    <property type="entry name" value="PKS_KS"/>
    <property type="match status" value="1"/>
</dbReference>
<keyword evidence="2" id="KW-0597">Phosphoprotein</keyword>
<dbReference type="InterPro" id="IPR020841">
    <property type="entry name" value="PKS_Beta-ketoAc_synthase_dom"/>
</dbReference>
<feature type="active site" description="Proton acceptor; for dehydratase activity" evidence="4">
    <location>
        <position position="1332"/>
    </location>
</feature>
<dbReference type="GO" id="GO:0006633">
    <property type="term" value="P:fatty acid biosynthetic process"/>
    <property type="evidence" value="ECO:0007669"/>
    <property type="project" value="InterPro"/>
</dbReference>
<dbReference type="InterPro" id="IPR014030">
    <property type="entry name" value="Ketoacyl_synth_N"/>
</dbReference>
<feature type="compositionally biased region" description="Polar residues" evidence="5">
    <location>
        <begin position="1624"/>
        <end position="1641"/>
    </location>
</feature>
<sequence length="1746" mass="192142">MAPMPYLLAAVKPRLAGKDTGKMRVVFFSNKFPGVDLRDLSQRLRFVSRSRSHGLLRRFLEEATMVAHEEIRRLPPELKTLIPPFQSILDLVDSFDWHGGPLTGVFECAFTCLFHISLFLGSYERNPQEFNFSNSTFTGLGLGLLAATGIVASQTLLDVPQTSAEAVRIAMRTGYLLYQKQQEIEPQEPDAPPKSWSVILKNMDQATVQETLDHFNASIDVSITGKLYISVIEPDGSLFVNGPPSILAKIFGKTGKLASARHAALPVYGGPCHAAHLYDRADSAHVAETVSPKIANRRVPSNVCLLSMVDGKPLGSQTVLELFESAIYCLLTGTIQWGNVAEAIFSSPDWNEEAHVRLESIFQPCPVVNTLISRAQATYPHCTVDTREHMQWVFMEENKPTNPSSTDIAVVGMSCRLPGGANDLTQFWELLVDGRDVHKKIPADRYDVETHTDTTGKRQNTSHTPFGCFIDDPGLFDNGFFGMSPREAGQTDPAHRLALLTAYEALEQSGFVPNRTPSTMATRVGTYYGHCSDDYREANAGQDIDTYFIPGNYRAFAPGRISYFFKFSGPSYSIDTACSASLAAIQIACSALIREETDTVVAGGLNLLTGSDSFAGLSRGYFLSKTGSCKVFDDGADGYCRADGIVSIVMKRLADAQNDNDNILGIIRASATNHAGNASSITHPHAPTQEHLFSQILKEANVNALDVDVIEMHGTGTQAGDTTEMESVTNVFCPGLKRRLHPLYVSSVKANVGHGEAAAGITALVKALLMFQKSAIPKHVGIKTAINKQFRDLGTLNVKIPMETVSWAHDNNRRRFALVNNFSAAGGSTCLLLQEPPVRSTPQACPHPTLPVAVSAKSKVSLKNNIRSLITYLQQNPSSDLPSLSYTTTARRMHYRYRVVVNGGSTQELIRRLQTCLNDVEMRRPIPKRPSVAFVFSGQGSFYTSIGRQLFEEYPPYREKIQRLDKLCLLHGFPSIIPLILSQEQDTAAVMPLMTQLLTTCVQIALTDLWRMLGVKPDVVIGASLGEYAALHAAGVLSASDAIFLVGRRALLLQELCTIGTHGMVTVRASVDEICECLPHRKEYEVACINAQRNVTIAGPVEHMDDIQASLESNGYSTTKLNVPFAFHSAHVEPILRRFGEISRTVTFHSPKASVLSPLLADNVTSRDILADSYLERATRAPVRFAAALERAQEMGIIHSNTAFIEIGVHQTYSNAVRATVRDMTCMVPSMRSDQSNWSTFAASMSALHEVGVEIDWNEWYRPFEPNLRLLTLPSYQWDMKKHWIQYNGNWLLLKDKGLKTQDGGALAPVTSAFQTPLLHQILEESSSENGHTVLMQSNIMEDQLLKIISGHKMCGRPVMSVVELPSLDFGNVQIFQGLVARKSQANPQWLRVRADADLKHRSVRMSFEHALEDGHGSHETLATGVVTCGDSQIWSDEWGTQTDLLISRIEVLYRLAQEGQASRLSGNLVYSFFKTLVDYSEKYRGIQSVVLHHLEGVAEVLLPPGEGGWTAAPNYIDSVSHVAGFILNGSNALDDHDTVYVMDGWKSMRFSQPLVPGARYQSYTSLKPAKEKPGFYISDVFVIRDGQIVGQIRGMTMRPLPRILLRRFFDPPEESPMSHKDLSVSSTISDSLTRTHSPISVSPGRPIESIERDTPPSTPDDAEISPVARNDSGLVKQAMGIIASETSICPEELTDDVEFANIGVDSLLSLVLVEKFALGLHLNLRASVFQDCPSVGSFKEHLVAA</sequence>
<dbReference type="PROSITE" id="PS52004">
    <property type="entry name" value="KS3_2"/>
    <property type="match status" value="1"/>
</dbReference>